<gene>
    <name evidence="2" type="ORF">SAMN04487959_1362</name>
</gene>
<dbReference type="InterPro" id="IPR007939">
    <property type="entry name" value="Cu-R_B_prcur"/>
</dbReference>
<dbReference type="Proteomes" id="UP000199040">
    <property type="component" value="Unassembled WGS sequence"/>
</dbReference>
<dbReference type="GO" id="GO:0009279">
    <property type="term" value="C:cell outer membrane"/>
    <property type="evidence" value="ECO:0007669"/>
    <property type="project" value="InterPro"/>
</dbReference>
<dbReference type="STRING" id="442341.SAMN04487959_1362"/>
<feature type="signal peptide" evidence="1">
    <location>
        <begin position="1"/>
        <end position="24"/>
    </location>
</feature>
<proteinExistence type="predicted"/>
<dbReference type="AlphaFoldDB" id="A0A1I3GNF3"/>
<evidence type="ECO:0000313" key="2">
    <source>
        <dbReference type="EMBL" id="SFI24960.1"/>
    </source>
</evidence>
<sequence>MRFTAHLLAGLGFLTFTSATLVHADDGSSEGYDAPPGWGLPMEQHNFGTFLVDRLEYAWTDENEEAVVWDFQGWYGGDFQRVYIKGEGENTQGDGEDGEFESLDLLYSHLVADYWELQGGIGYQGGIASNDHPERTFAVISLLGTMPYRFEVDTSLRVSDEGDVSASLEAEYEVRLTQRAILQPRAEVEVAASDVEEFGVGEGLNSTRVGLRLRYEITRKFAPYIGAYWEKQYGDTADMTREEFGDVEGSGVVAGVRMWY</sequence>
<accession>A0A1I3GNF3</accession>
<reference evidence="2 3" key="1">
    <citation type="submission" date="2016-10" db="EMBL/GenBank/DDBJ databases">
        <authorList>
            <person name="de Groot N.N."/>
        </authorList>
    </citation>
    <scope>NUCLEOTIDE SEQUENCE [LARGE SCALE GENOMIC DNA]</scope>
    <source>
        <strain evidence="2 3">CGMCC 1.6848</strain>
    </source>
</reference>
<dbReference type="GO" id="GO:0005507">
    <property type="term" value="F:copper ion binding"/>
    <property type="evidence" value="ECO:0007669"/>
    <property type="project" value="InterPro"/>
</dbReference>
<dbReference type="GO" id="GO:0006878">
    <property type="term" value="P:intracellular copper ion homeostasis"/>
    <property type="evidence" value="ECO:0007669"/>
    <property type="project" value="InterPro"/>
</dbReference>
<keyword evidence="3" id="KW-1185">Reference proteome</keyword>
<dbReference type="RefSeq" id="WP_177223486.1">
    <property type="nucleotide sequence ID" value="NZ_FOPY01000036.1"/>
</dbReference>
<name>A0A1I3GNF3_9GAMM</name>
<dbReference type="SUPFAM" id="SSF103515">
    <property type="entry name" value="Autotransporter"/>
    <property type="match status" value="1"/>
</dbReference>
<evidence type="ECO:0000313" key="3">
    <source>
        <dbReference type="Proteomes" id="UP000199040"/>
    </source>
</evidence>
<evidence type="ECO:0000256" key="1">
    <source>
        <dbReference type="SAM" id="SignalP"/>
    </source>
</evidence>
<organism evidence="2 3">
    <name type="scientific">Modicisalibacter xianhensis</name>
    <dbReference type="NCBI Taxonomy" id="442341"/>
    <lineage>
        <taxon>Bacteria</taxon>
        <taxon>Pseudomonadati</taxon>
        <taxon>Pseudomonadota</taxon>
        <taxon>Gammaproteobacteria</taxon>
        <taxon>Oceanospirillales</taxon>
        <taxon>Halomonadaceae</taxon>
        <taxon>Modicisalibacter</taxon>
    </lineage>
</organism>
<dbReference type="Pfam" id="PF05275">
    <property type="entry name" value="CopB"/>
    <property type="match status" value="1"/>
</dbReference>
<keyword evidence="1" id="KW-0732">Signal</keyword>
<feature type="chain" id="PRO_5011549677" evidence="1">
    <location>
        <begin position="25"/>
        <end position="260"/>
    </location>
</feature>
<dbReference type="Gene3D" id="2.40.128.130">
    <property type="entry name" value="Autotransporter beta-domain"/>
    <property type="match status" value="1"/>
</dbReference>
<dbReference type="InterPro" id="IPR036709">
    <property type="entry name" value="Autotransporte_beta_dom_sf"/>
</dbReference>
<protein>
    <submittedName>
        <fullName evidence="2">Copper resistance protein B</fullName>
    </submittedName>
</protein>
<dbReference type="EMBL" id="FOPY01000036">
    <property type="protein sequence ID" value="SFI24960.1"/>
    <property type="molecule type" value="Genomic_DNA"/>
</dbReference>